<dbReference type="Proteomes" id="UP001497382">
    <property type="component" value="Unassembled WGS sequence"/>
</dbReference>
<gene>
    <name evidence="1" type="ORF">LARSCL_LOCUS10094</name>
</gene>
<dbReference type="EMBL" id="CAXIEN010000118">
    <property type="protein sequence ID" value="CAL1279008.1"/>
    <property type="molecule type" value="Genomic_DNA"/>
</dbReference>
<evidence type="ECO:0000313" key="2">
    <source>
        <dbReference type="Proteomes" id="UP001497382"/>
    </source>
</evidence>
<dbReference type="AlphaFoldDB" id="A0AAV2A4Z2"/>
<sequence length="38" mass="4487">LYHIAKRNLITACCSTTFGDVITNAIFPVTDEWYWYME</sequence>
<name>A0AAV2A4Z2_9ARAC</name>
<proteinExistence type="predicted"/>
<feature type="non-terminal residue" evidence="1">
    <location>
        <position position="1"/>
    </location>
</feature>
<organism evidence="1 2">
    <name type="scientific">Larinioides sclopetarius</name>
    <dbReference type="NCBI Taxonomy" id="280406"/>
    <lineage>
        <taxon>Eukaryota</taxon>
        <taxon>Metazoa</taxon>
        <taxon>Ecdysozoa</taxon>
        <taxon>Arthropoda</taxon>
        <taxon>Chelicerata</taxon>
        <taxon>Arachnida</taxon>
        <taxon>Araneae</taxon>
        <taxon>Araneomorphae</taxon>
        <taxon>Entelegynae</taxon>
        <taxon>Araneoidea</taxon>
        <taxon>Araneidae</taxon>
        <taxon>Larinioides</taxon>
    </lineage>
</organism>
<accession>A0AAV2A4Z2</accession>
<evidence type="ECO:0000313" key="1">
    <source>
        <dbReference type="EMBL" id="CAL1279008.1"/>
    </source>
</evidence>
<reference evidence="1 2" key="1">
    <citation type="submission" date="2024-04" db="EMBL/GenBank/DDBJ databases">
        <authorList>
            <person name="Rising A."/>
            <person name="Reimegard J."/>
            <person name="Sonavane S."/>
            <person name="Akerstrom W."/>
            <person name="Nylinder S."/>
            <person name="Hedman E."/>
            <person name="Kallberg Y."/>
        </authorList>
    </citation>
    <scope>NUCLEOTIDE SEQUENCE [LARGE SCALE GENOMIC DNA]</scope>
</reference>
<protein>
    <submittedName>
        <fullName evidence="1">Uncharacterized protein</fullName>
    </submittedName>
</protein>
<comment type="caution">
    <text evidence="1">The sequence shown here is derived from an EMBL/GenBank/DDBJ whole genome shotgun (WGS) entry which is preliminary data.</text>
</comment>
<keyword evidence="2" id="KW-1185">Reference proteome</keyword>